<gene>
    <name evidence="2" type="ORF">A4A49_58664</name>
</gene>
<evidence type="ECO:0000256" key="1">
    <source>
        <dbReference type="SAM" id="MobiDB-lite"/>
    </source>
</evidence>
<dbReference type="AlphaFoldDB" id="A0A1J6I502"/>
<feature type="compositionally biased region" description="Basic and acidic residues" evidence="1">
    <location>
        <begin position="85"/>
        <end position="98"/>
    </location>
</feature>
<feature type="compositionally biased region" description="Low complexity" evidence="1">
    <location>
        <begin position="72"/>
        <end position="81"/>
    </location>
</feature>
<feature type="region of interest" description="Disordered" evidence="1">
    <location>
        <begin position="141"/>
        <end position="171"/>
    </location>
</feature>
<dbReference type="Gramene" id="OIS95639">
    <property type="protein sequence ID" value="OIS95639"/>
    <property type="gene ID" value="A4A49_58664"/>
</dbReference>
<feature type="non-terminal residue" evidence="2">
    <location>
        <position position="222"/>
    </location>
</feature>
<name>A0A1J6I502_NICAT</name>
<proteinExistence type="predicted"/>
<dbReference type="Proteomes" id="UP000187609">
    <property type="component" value="Unassembled WGS sequence"/>
</dbReference>
<evidence type="ECO:0000313" key="3">
    <source>
        <dbReference type="Proteomes" id="UP000187609"/>
    </source>
</evidence>
<feature type="compositionally biased region" description="Polar residues" evidence="1">
    <location>
        <begin position="19"/>
        <end position="37"/>
    </location>
</feature>
<evidence type="ECO:0000313" key="2">
    <source>
        <dbReference type="EMBL" id="OIS95639.1"/>
    </source>
</evidence>
<comment type="caution">
    <text evidence="2">The sequence shown here is derived from an EMBL/GenBank/DDBJ whole genome shotgun (WGS) entry which is preliminary data.</text>
</comment>
<reference evidence="2" key="1">
    <citation type="submission" date="2016-11" db="EMBL/GenBank/DDBJ databases">
        <title>The genome of Nicotiana attenuata.</title>
        <authorList>
            <person name="Xu S."/>
            <person name="Brockmoeller T."/>
            <person name="Gaquerel E."/>
            <person name="Navarro A."/>
            <person name="Kuhl H."/>
            <person name="Gase K."/>
            <person name="Ling Z."/>
            <person name="Zhou W."/>
            <person name="Kreitzer C."/>
            <person name="Stanke M."/>
            <person name="Tang H."/>
            <person name="Lyons E."/>
            <person name="Pandey P."/>
            <person name="Pandey S.P."/>
            <person name="Timmermann B."/>
            <person name="Baldwin I.T."/>
        </authorList>
    </citation>
    <scope>NUCLEOTIDE SEQUENCE [LARGE SCALE GENOMIC DNA]</scope>
    <source>
        <strain evidence="2">UT</strain>
    </source>
</reference>
<protein>
    <submittedName>
        <fullName evidence="2">Uncharacterized protein</fullName>
    </submittedName>
</protein>
<dbReference type="EMBL" id="MJEQ01037194">
    <property type="protein sequence ID" value="OIS95639.1"/>
    <property type="molecule type" value="Genomic_DNA"/>
</dbReference>
<accession>A0A1J6I502</accession>
<keyword evidence="3" id="KW-1185">Reference proteome</keyword>
<organism evidence="2 3">
    <name type="scientific">Nicotiana attenuata</name>
    <name type="common">Coyote tobacco</name>
    <dbReference type="NCBI Taxonomy" id="49451"/>
    <lineage>
        <taxon>Eukaryota</taxon>
        <taxon>Viridiplantae</taxon>
        <taxon>Streptophyta</taxon>
        <taxon>Embryophyta</taxon>
        <taxon>Tracheophyta</taxon>
        <taxon>Spermatophyta</taxon>
        <taxon>Magnoliopsida</taxon>
        <taxon>eudicotyledons</taxon>
        <taxon>Gunneridae</taxon>
        <taxon>Pentapetalae</taxon>
        <taxon>asterids</taxon>
        <taxon>lamiids</taxon>
        <taxon>Solanales</taxon>
        <taxon>Solanaceae</taxon>
        <taxon>Nicotianoideae</taxon>
        <taxon>Nicotianeae</taxon>
        <taxon>Nicotiana</taxon>
    </lineage>
</organism>
<feature type="region of interest" description="Disordered" evidence="1">
    <location>
        <begin position="1"/>
        <end position="98"/>
    </location>
</feature>
<sequence length="222" mass="24098">MSSPSKKGKQGNDKYNAAKSYTGNGNKMATNLIQSAPKSPARRKQDAIIQQQQQVANTGGKLNSAAPDCNINSAGAASNNGRSVTNKEEAAVAKRKNDDITNKEEAAVTKEKNEAEKQILTKKIQGDKTTQLHIEEGIVTDAVDPGGTSDGAALKSKDDDQQEFVSRGENNIHTKQTTVVPKETVPLEQSQLQNLKSSKQQELMPNLQYKQDVIVTDEQKIH</sequence>